<evidence type="ECO:0000313" key="3">
    <source>
        <dbReference type="Proteomes" id="UP001386955"/>
    </source>
</evidence>
<evidence type="ECO:0000313" key="2">
    <source>
        <dbReference type="EMBL" id="KAK7404285.1"/>
    </source>
</evidence>
<dbReference type="EMBL" id="JAYMYS010000002">
    <property type="protein sequence ID" value="KAK7404285.1"/>
    <property type="molecule type" value="Genomic_DNA"/>
</dbReference>
<keyword evidence="3" id="KW-1185">Reference proteome</keyword>
<reference evidence="2 3" key="1">
    <citation type="submission" date="2024-01" db="EMBL/GenBank/DDBJ databases">
        <title>The genomes of 5 underutilized Papilionoideae crops provide insights into root nodulation and disease resistanc.</title>
        <authorList>
            <person name="Jiang F."/>
        </authorList>
    </citation>
    <scope>NUCLEOTIDE SEQUENCE [LARGE SCALE GENOMIC DNA]</scope>
    <source>
        <strain evidence="2">DUOXIRENSHENG_FW03</strain>
        <tissue evidence="2">Leaves</tissue>
    </source>
</reference>
<organism evidence="2 3">
    <name type="scientific">Psophocarpus tetragonolobus</name>
    <name type="common">Winged bean</name>
    <name type="synonym">Dolichos tetragonolobus</name>
    <dbReference type="NCBI Taxonomy" id="3891"/>
    <lineage>
        <taxon>Eukaryota</taxon>
        <taxon>Viridiplantae</taxon>
        <taxon>Streptophyta</taxon>
        <taxon>Embryophyta</taxon>
        <taxon>Tracheophyta</taxon>
        <taxon>Spermatophyta</taxon>
        <taxon>Magnoliopsida</taxon>
        <taxon>eudicotyledons</taxon>
        <taxon>Gunneridae</taxon>
        <taxon>Pentapetalae</taxon>
        <taxon>rosids</taxon>
        <taxon>fabids</taxon>
        <taxon>Fabales</taxon>
        <taxon>Fabaceae</taxon>
        <taxon>Papilionoideae</taxon>
        <taxon>50 kb inversion clade</taxon>
        <taxon>NPAAA clade</taxon>
        <taxon>indigoferoid/millettioid clade</taxon>
        <taxon>Phaseoleae</taxon>
        <taxon>Psophocarpus</taxon>
    </lineage>
</organism>
<dbReference type="AlphaFoldDB" id="A0AAN9STF2"/>
<sequence>MHQRKSHSPTYWWRMYDSNALNLQKLAVKILSLSCSSLGCERNWSVFEQIHSKKRNRLEHQKLHVLVCSCTSRATLEEQDFDFGLKNTKNNLTNNELCLETLGSPYKRSRNRLLLAGVSRADMKLRSPIPKGVWWQKLVPKRHNRDAQSQILNLLSSGFS</sequence>
<comment type="caution">
    <text evidence="2">The sequence shown here is derived from an EMBL/GenBank/DDBJ whole genome shotgun (WGS) entry which is preliminary data.</text>
</comment>
<feature type="domain" description="HAT C-terminal dimerisation" evidence="1">
    <location>
        <begin position="7"/>
        <end position="69"/>
    </location>
</feature>
<dbReference type="GO" id="GO:0046983">
    <property type="term" value="F:protein dimerization activity"/>
    <property type="evidence" value="ECO:0007669"/>
    <property type="project" value="InterPro"/>
</dbReference>
<dbReference type="InterPro" id="IPR012337">
    <property type="entry name" value="RNaseH-like_sf"/>
</dbReference>
<dbReference type="InterPro" id="IPR008906">
    <property type="entry name" value="HATC_C_dom"/>
</dbReference>
<gene>
    <name evidence="2" type="ORF">VNO78_05057</name>
</gene>
<proteinExistence type="predicted"/>
<name>A0AAN9STF2_PSOTE</name>
<accession>A0AAN9STF2</accession>
<dbReference type="SUPFAM" id="SSF53098">
    <property type="entry name" value="Ribonuclease H-like"/>
    <property type="match status" value="1"/>
</dbReference>
<dbReference type="Pfam" id="PF05699">
    <property type="entry name" value="Dimer_Tnp_hAT"/>
    <property type="match status" value="1"/>
</dbReference>
<dbReference type="Proteomes" id="UP001386955">
    <property type="component" value="Unassembled WGS sequence"/>
</dbReference>
<evidence type="ECO:0000259" key="1">
    <source>
        <dbReference type="Pfam" id="PF05699"/>
    </source>
</evidence>
<protein>
    <recommendedName>
        <fullName evidence="1">HAT C-terminal dimerisation domain-containing protein</fullName>
    </recommendedName>
</protein>